<dbReference type="AlphaFoldDB" id="A0A6C0IDH5"/>
<name>A0A6C0IDH5_9ZZZZ</name>
<protein>
    <submittedName>
        <fullName evidence="1">Uncharacterized protein</fullName>
    </submittedName>
</protein>
<dbReference type="EMBL" id="MN740156">
    <property type="protein sequence ID" value="QHT90670.1"/>
    <property type="molecule type" value="Genomic_DNA"/>
</dbReference>
<evidence type="ECO:0000313" key="1">
    <source>
        <dbReference type="EMBL" id="QHT90670.1"/>
    </source>
</evidence>
<sequence length="32" mass="4170">MRKKNNPLWRESKVFYFEKDFINIQKNWQSFF</sequence>
<proteinExistence type="predicted"/>
<organism evidence="1">
    <name type="scientific">viral metagenome</name>
    <dbReference type="NCBI Taxonomy" id="1070528"/>
    <lineage>
        <taxon>unclassified sequences</taxon>
        <taxon>metagenomes</taxon>
        <taxon>organismal metagenomes</taxon>
    </lineage>
</organism>
<reference evidence="1" key="1">
    <citation type="journal article" date="2020" name="Nature">
        <title>Giant virus diversity and host interactions through global metagenomics.</title>
        <authorList>
            <person name="Schulz F."/>
            <person name="Roux S."/>
            <person name="Paez-Espino D."/>
            <person name="Jungbluth S."/>
            <person name="Walsh D.A."/>
            <person name="Denef V.J."/>
            <person name="McMahon K.D."/>
            <person name="Konstantinidis K.T."/>
            <person name="Eloe-Fadrosh E.A."/>
            <person name="Kyrpides N.C."/>
            <person name="Woyke T."/>
        </authorList>
    </citation>
    <scope>NUCLEOTIDE SEQUENCE</scope>
    <source>
        <strain evidence="1">GVMAG-M-3300023184-71</strain>
    </source>
</reference>
<accession>A0A6C0IDH5</accession>